<keyword evidence="2" id="KW-1185">Reference proteome</keyword>
<accession>A0A7G7WXH5</accession>
<dbReference type="EMBL" id="MT778839">
    <property type="protein sequence ID" value="QNH71919.1"/>
    <property type="molecule type" value="Genomic_DNA"/>
</dbReference>
<evidence type="ECO:0000313" key="1">
    <source>
        <dbReference type="EMBL" id="QNH71919.1"/>
    </source>
</evidence>
<evidence type="ECO:0000313" key="2">
    <source>
        <dbReference type="Proteomes" id="UP000515832"/>
    </source>
</evidence>
<dbReference type="Proteomes" id="UP000515832">
    <property type="component" value="Segment"/>
</dbReference>
<protein>
    <submittedName>
        <fullName evidence="1">Uncharacterized protein</fullName>
    </submittedName>
</protein>
<reference evidence="1 2" key="1">
    <citation type="submission" date="2020-07" db="EMBL/GenBank/DDBJ databases">
        <title>Complete genome sequence of Rhizobium leguminosarum bacteriophage vB_RlegM_P9VFCI.</title>
        <authorList>
            <person name="Gunathilake D."/>
            <person name="Bhat S."/>
            <person name="Yost C.K."/>
            <person name="Hynes M.F."/>
        </authorList>
    </citation>
    <scope>NUCLEOTIDE SEQUENCE [LARGE SCALE GENOMIC DNA]</scope>
</reference>
<gene>
    <name evidence="1" type="ORF">P9VFCI_133</name>
</gene>
<sequence>MTNEPKMILYDRGRTNPLFVMEIELEYQKDIDKFLVVVFEVVEVLDRDQYSIYDIIKVDSRNDQGLRDIARYIWMRIDHSDIIKIRGEWEFGRARTPDTKLLKAMKQVLNGEQK</sequence>
<name>A0A7G7WXH5_9CAUD</name>
<proteinExistence type="predicted"/>
<organism evidence="1 2">
    <name type="scientific">Rhizobium phage P9VFCI</name>
    <dbReference type="NCBI Taxonomy" id="2763531"/>
    <lineage>
        <taxon>Viruses</taxon>
        <taxon>Duplodnaviria</taxon>
        <taxon>Heunggongvirae</taxon>
        <taxon>Uroviricota</taxon>
        <taxon>Caudoviricetes</taxon>
        <taxon>Pootjesviridae</taxon>
        <taxon>Innesvirus</taxon>
        <taxon>Innesvirus P9VFCI</taxon>
    </lineage>
</organism>